<dbReference type="GeneID" id="19949188"/>
<evidence type="ECO:0008006" key="3">
    <source>
        <dbReference type="Google" id="ProtNLM"/>
    </source>
</evidence>
<dbReference type="Gene3D" id="1.10.510.10">
    <property type="entry name" value="Transferase(Phosphotransferase) domain 1"/>
    <property type="match status" value="1"/>
</dbReference>
<gene>
    <name evidence="1" type="ORF">SDRG_08461</name>
</gene>
<dbReference type="Proteomes" id="UP000030762">
    <property type="component" value="Unassembled WGS sequence"/>
</dbReference>
<dbReference type="InterPro" id="IPR011009">
    <property type="entry name" value="Kinase-like_dom_sf"/>
</dbReference>
<name>T0QG97_SAPDV</name>
<reference evidence="1 2" key="1">
    <citation type="submission" date="2012-04" db="EMBL/GenBank/DDBJ databases">
        <title>The Genome Sequence of Saprolegnia declina VS20.</title>
        <authorList>
            <consortium name="The Broad Institute Genome Sequencing Platform"/>
            <person name="Russ C."/>
            <person name="Nusbaum C."/>
            <person name="Tyler B."/>
            <person name="van West P."/>
            <person name="Dieguez-Uribeondo J."/>
            <person name="de Bruijn I."/>
            <person name="Tripathy S."/>
            <person name="Jiang R."/>
            <person name="Young S.K."/>
            <person name="Zeng Q."/>
            <person name="Gargeya S."/>
            <person name="Fitzgerald M."/>
            <person name="Haas B."/>
            <person name="Abouelleil A."/>
            <person name="Alvarado L."/>
            <person name="Arachchi H.M."/>
            <person name="Berlin A."/>
            <person name="Chapman S.B."/>
            <person name="Goldberg J."/>
            <person name="Griggs A."/>
            <person name="Gujja S."/>
            <person name="Hansen M."/>
            <person name="Howarth C."/>
            <person name="Imamovic A."/>
            <person name="Larimer J."/>
            <person name="McCowen C."/>
            <person name="Montmayeur A."/>
            <person name="Murphy C."/>
            <person name="Neiman D."/>
            <person name="Pearson M."/>
            <person name="Priest M."/>
            <person name="Roberts A."/>
            <person name="Saif S."/>
            <person name="Shea T."/>
            <person name="Sisk P."/>
            <person name="Sykes S."/>
            <person name="Wortman J."/>
            <person name="Nusbaum C."/>
            <person name="Birren B."/>
        </authorList>
    </citation>
    <scope>NUCLEOTIDE SEQUENCE [LARGE SCALE GENOMIC DNA]</scope>
    <source>
        <strain evidence="1 2">VS20</strain>
    </source>
</reference>
<protein>
    <recommendedName>
        <fullName evidence="3">Serine-threonine/tyrosine-protein kinase catalytic domain-containing protein</fullName>
    </recommendedName>
</protein>
<dbReference type="AlphaFoldDB" id="T0QG97"/>
<dbReference type="RefSeq" id="XP_008612571.1">
    <property type="nucleotide sequence ID" value="XM_008614349.1"/>
</dbReference>
<dbReference type="InParanoid" id="T0QG97"/>
<evidence type="ECO:0000313" key="1">
    <source>
        <dbReference type="EMBL" id="EQC33776.1"/>
    </source>
</evidence>
<accession>T0QG97</accession>
<dbReference type="SUPFAM" id="SSF56112">
    <property type="entry name" value="Protein kinase-like (PK-like)"/>
    <property type="match status" value="1"/>
</dbReference>
<keyword evidence="2" id="KW-1185">Reference proteome</keyword>
<organism evidence="1 2">
    <name type="scientific">Saprolegnia diclina (strain VS20)</name>
    <dbReference type="NCBI Taxonomy" id="1156394"/>
    <lineage>
        <taxon>Eukaryota</taxon>
        <taxon>Sar</taxon>
        <taxon>Stramenopiles</taxon>
        <taxon>Oomycota</taxon>
        <taxon>Saprolegniomycetes</taxon>
        <taxon>Saprolegniales</taxon>
        <taxon>Saprolegniaceae</taxon>
        <taxon>Saprolegnia</taxon>
    </lineage>
</organism>
<proteinExistence type="predicted"/>
<sequence>MAVIKLVTQQKAKPTFSPSCPDAVRDLAFRCLDYEPENRPSAAEVVVLLKDRVRPALEYEPY</sequence>
<dbReference type="EMBL" id="JH767157">
    <property type="protein sequence ID" value="EQC33776.1"/>
    <property type="molecule type" value="Genomic_DNA"/>
</dbReference>
<dbReference type="VEuPathDB" id="FungiDB:SDRG_08461"/>
<dbReference type="STRING" id="1156394.T0QG97"/>
<dbReference type="OrthoDB" id="1028014at2759"/>
<evidence type="ECO:0000313" key="2">
    <source>
        <dbReference type="Proteomes" id="UP000030762"/>
    </source>
</evidence>